<comment type="caution">
    <text evidence="1">The sequence shown here is derived from an EMBL/GenBank/DDBJ whole genome shotgun (WGS) entry which is preliminary data.</text>
</comment>
<accession>A0A0F9NC16</accession>
<evidence type="ECO:0000313" key="1">
    <source>
        <dbReference type="EMBL" id="KKN09492.1"/>
    </source>
</evidence>
<dbReference type="AlphaFoldDB" id="A0A0F9NC16"/>
<protein>
    <submittedName>
        <fullName evidence="1">Uncharacterized protein</fullName>
    </submittedName>
</protein>
<gene>
    <name evidence="1" type="ORF">LCGC14_1046090</name>
</gene>
<dbReference type="EMBL" id="LAZR01004342">
    <property type="protein sequence ID" value="KKN09492.1"/>
    <property type="molecule type" value="Genomic_DNA"/>
</dbReference>
<reference evidence="1" key="1">
    <citation type="journal article" date="2015" name="Nature">
        <title>Complex archaea that bridge the gap between prokaryotes and eukaryotes.</title>
        <authorList>
            <person name="Spang A."/>
            <person name="Saw J.H."/>
            <person name="Jorgensen S.L."/>
            <person name="Zaremba-Niedzwiedzka K."/>
            <person name="Martijn J."/>
            <person name="Lind A.E."/>
            <person name="van Eijk R."/>
            <person name="Schleper C."/>
            <person name="Guy L."/>
            <person name="Ettema T.J."/>
        </authorList>
    </citation>
    <scope>NUCLEOTIDE SEQUENCE</scope>
</reference>
<name>A0A0F9NC16_9ZZZZ</name>
<organism evidence="1">
    <name type="scientific">marine sediment metagenome</name>
    <dbReference type="NCBI Taxonomy" id="412755"/>
    <lineage>
        <taxon>unclassified sequences</taxon>
        <taxon>metagenomes</taxon>
        <taxon>ecological metagenomes</taxon>
    </lineage>
</organism>
<sequence>MRVDWDCGCGLSSRAFPDCYGEKETSFIRHEHLKWCLYAALGGCFDASQFTVSGADYRPQEMSRA</sequence>
<proteinExistence type="predicted"/>